<dbReference type="RefSeq" id="WP_201875261.1">
    <property type="nucleotide sequence ID" value="NZ_JAERRF010000007.1"/>
</dbReference>
<keyword evidence="3" id="KW-0804">Transcription</keyword>
<evidence type="ECO:0000313" key="5">
    <source>
        <dbReference type="EMBL" id="MBL1097845.1"/>
    </source>
</evidence>
<evidence type="ECO:0000256" key="2">
    <source>
        <dbReference type="ARBA" id="ARBA00023015"/>
    </source>
</evidence>
<dbReference type="InterPro" id="IPR036271">
    <property type="entry name" value="Tet_transcr_reg_TetR-rel_C_sf"/>
</dbReference>
<dbReference type="Pfam" id="PF02909">
    <property type="entry name" value="TetR_C_1"/>
    <property type="match status" value="1"/>
</dbReference>
<evidence type="ECO:0000313" key="6">
    <source>
        <dbReference type="Proteomes" id="UP000634229"/>
    </source>
</evidence>
<dbReference type="InterPro" id="IPR009057">
    <property type="entry name" value="Homeodomain-like_sf"/>
</dbReference>
<organism evidence="5 6">
    <name type="scientific">Streptomyces coffeae</name>
    <dbReference type="NCBI Taxonomy" id="621382"/>
    <lineage>
        <taxon>Bacteria</taxon>
        <taxon>Bacillati</taxon>
        <taxon>Actinomycetota</taxon>
        <taxon>Actinomycetes</taxon>
        <taxon>Kitasatosporales</taxon>
        <taxon>Streptomycetaceae</taxon>
        <taxon>Streptomyces</taxon>
    </lineage>
</organism>
<comment type="caution">
    <text evidence="5">The sequence shown here is derived from an EMBL/GenBank/DDBJ whole genome shotgun (WGS) entry which is preliminary data.</text>
</comment>
<name>A0ABS1ND49_9ACTN</name>
<evidence type="ECO:0000259" key="4">
    <source>
        <dbReference type="Pfam" id="PF02909"/>
    </source>
</evidence>
<keyword evidence="6" id="KW-1185">Reference proteome</keyword>
<dbReference type="EMBL" id="JAERRF010000007">
    <property type="protein sequence ID" value="MBL1097845.1"/>
    <property type="molecule type" value="Genomic_DNA"/>
</dbReference>
<evidence type="ECO:0000256" key="3">
    <source>
        <dbReference type="ARBA" id="ARBA00023163"/>
    </source>
</evidence>
<gene>
    <name evidence="5" type="ORF">JK363_14420</name>
</gene>
<protein>
    <submittedName>
        <fullName evidence="5">TetR/AcrR family transcriptional regulator C-terminal domain-containing protein</fullName>
    </submittedName>
</protein>
<dbReference type="Proteomes" id="UP000634229">
    <property type="component" value="Unassembled WGS sequence"/>
</dbReference>
<sequence length="210" mass="22622">MARPRVALLDRERIANAAMAIVDETGDFTVPAIARSLNVQTSSIYHHVDGRAGVIELLREKVVEEMDFGQFGGLDQLDQRPWQANTADFARSYRAAFAAHPRLVPILATTTVRAPLTISAYERVIAMLHDAGFSDQDSLSVVTAIENFIIGSALDLAAPAVMWEIPDDAKAPELARALEAAPHGAERAERAFEVGLAALLAGFTESLLSG</sequence>
<proteinExistence type="predicted"/>
<dbReference type="InterPro" id="IPR003012">
    <property type="entry name" value="Tet_transcr_reg_TetR"/>
</dbReference>
<feature type="domain" description="Tetracycline repressor TetR C-terminal" evidence="4">
    <location>
        <begin position="80"/>
        <end position="205"/>
    </location>
</feature>
<keyword evidence="1" id="KW-0678">Repressor</keyword>
<evidence type="ECO:0000256" key="1">
    <source>
        <dbReference type="ARBA" id="ARBA00022491"/>
    </source>
</evidence>
<accession>A0ABS1ND49</accession>
<dbReference type="PRINTS" id="PR00400">
    <property type="entry name" value="TETREPRESSOR"/>
</dbReference>
<dbReference type="SUPFAM" id="SSF48498">
    <property type="entry name" value="Tetracyclin repressor-like, C-terminal domain"/>
    <property type="match status" value="1"/>
</dbReference>
<keyword evidence="2" id="KW-0805">Transcription regulation</keyword>
<dbReference type="SUPFAM" id="SSF46689">
    <property type="entry name" value="Homeodomain-like"/>
    <property type="match status" value="1"/>
</dbReference>
<dbReference type="Gene3D" id="1.10.357.10">
    <property type="entry name" value="Tetracycline Repressor, domain 2"/>
    <property type="match status" value="1"/>
</dbReference>
<dbReference type="InterPro" id="IPR004111">
    <property type="entry name" value="Repressor_TetR_C"/>
</dbReference>
<reference evidence="5 6" key="1">
    <citation type="submission" date="2021-01" db="EMBL/GenBank/DDBJ databases">
        <title>WGS of actinomycetes isolated from Thailand.</title>
        <authorList>
            <person name="Thawai C."/>
        </authorList>
    </citation>
    <scope>NUCLEOTIDE SEQUENCE [LARGE SCALE GENOMIC DNA]</scope>
    <source>
        <strain evidence="5 6">CA1R205</strain>
    </source>
</reference>